<dbReference type="AlphaFoldDB" id="A0A4V3P561"/>
<dbReference type="Pfam" id="PF01625">
    <property type="entry name" value="PMSR"/>
    <property type="match status" value="1"/>
</dbReference>
<gene>
    <name evidence="4 6" type="primary">msrA</name>
    <name evidence="6" type="ORF">EM932_03175</name>
</gene>
<dbReference type="OrthoDB" id="4174719at2"/>
<evidence type="ECO:0000313" key="6">
    <source>
        <dbReference type="EMBL" id="TGV04154.1"/>
    </source>
</evidence>
<protein>
    <recommendedName>
        <fullName evidence="4">Peptide methionine sulfoxide reductase MsrA</fullName>
        <shortName evidence="4">Protein-methionine-S-oxide reductase</shortName>
        <ecNumber evidence="4">1.8.4.11</ecNumber>
    </recommendedName>
    <alternativeName>
        <fullName evidence="4">Peptide-methionine (S)-S-oxide reductase</fullName>
        <shortName evidence="4">Peptide Met(O) reductase</shortName>
    </alternativeName>
</protein>
<reference evidence="6 7" key="1">
    <citation type="submission" date="2019-04" db="EMBL/GenBank/DDBJ databases">
        <authorList>
            <person name="Liu A."/>
        </authorList>
    </citation>
    <scope>NUCLEOTIDE SEQUENCE [LARGE SCALE GENOMIC DNA]</scope>
    <source>
        <strain evidence="6 7">RZ03</strain>
    </source>
</reference>
<comment type="similarity">
    <text evidence="4">Belongs to the MsrA Met sulfoxide reductase family.</text>
</comment>
<dbReference type="NCBIfam" id="TIGR00401">
    <property type="entry name" value="msrA"/>
    <property type="match status" value="1"/>
</dbReference>
<keyword evidence="1 4" id="KW-0560">Oxidoreductase</keyword>
<dbReference type="InterPro" id="IPR036509">
    <property type="entry name" value="Met_Sox_Rdtase_MsrA_sf"/>
</dbReference>
<dbReference type="PANTHER" id="PTHR43774">
    <property type="entry name" value="PEPTIDE METHIONINE SULFOXIDE REDUCTASE"/>
    <property type="match status" value="1"/>
</dbReference>
<accession>A0A4V3P561</accession>
<evidence type="ECO:0000256" key="3">
    <source>
        <dbReference type="ARBA" id="ARBA00048782"/>
    </source>
</evidence>
<name>A0A4V3P561_9FLAO</name>
<evidence type="ECO:0000256" key="2">
    <source>
        <dbReference type="ARBA" id="ARBA00047806"/>
    </source>
</evidence>
<organism evidence="6 7">
    <name type="scientific">Flavivirga rizhaonensis</name>
    <dbReference type="NCBI Taxonomy" id="2559571"/>
    <lineage>
        <taxon>Bacteria</taxon>
        <taxon>Pseudomonadati</taxon>
        <taxon>Bacteroidota</taxon>
        <taxon>Flavobacteriia</taxon>
        <taxon>Flavobacteriales</taxon>
        <taxon>Flavobacteriaceae</taxon>
        <taxon>Flavivirga</taxon>
    </lineage>
</organism>
<dbReference type="EMBL" id="SRSO01000003">
    <property type="protein sequence ID" value="TGV04154.1"/>
    <property type="molecule type" value="Genomic_DNA"/>
</dbReference>
<evidence type="ECO:0000256" key="4">
    <source>
        <dbReference type="HAMAP-Rule" id="MF_01401"/>
    </source>
</evidence>
<dbReference type="GO" id="GO:0008113">
    <property type="term" value="F:peptide-methionine (S)-S-oxide reductase activity"/>
    <property type="evidence" value="ECO:0007669"/>
    <property type="project" value="UniProtKB-UniRule"/>
</dbReference>
<dbReference type="EC" id="1.8.4.11" evidence="4"/>
<feature type="domain" description="Peptide methionine sulphoxide reductase MsrA" evidence="5">
    <location>
        <begin position="9"/>
        <end position="159"/>
    </location>
</feature>
<dbReference type="PROSITE" id="PS51257">
    <property type="entry name" value="PROKAR_LIPOPROTEIN"/>
    <property type="match status" value="1"/>
</dbReference>
<evidence type="ECO:0000313" key="7">
    <source>
        <dbReference type="Proteomes" id="UP000307602"/>
    </source>
</evidence>
<dbReference type="Gene3D" id="3.30.1060.10">
    <property type="entry name" value="Peptide methionine sulphoxide reductase MsrA"/>
    <property type="match status" value="1"/>
</dbReference>
<comment type="function">
    <text evidence="4">Has an important function as a repair enzyme for proteins that have been inactivated by oxidation. Catalyzes the reversible oxidation-reduction of methionine sulfoxide in proteins to methionine.</text>
</comment>
<evidence type="ECO:0000256" key="1">
    <source>
        <dbReference type="ARBA" id="ARBA00023002"/>
    </source>
</evidence>
<dbReference type="HAMAP" id="MF_01401">
    <property type="entry name" value="MsrA"/>
    <property type="match status" value="1"/>
</dbReference>
<sequence length="179" mass="20313">MTNKNMQLATFGGGCFWCTEAVFLEVKGVEKVVSGYSGGDAPGHPTYREICSGLTGHAEVVQVTFDAHVISYEEILVIFMTTHDPTTLNRQGADKGTQYRSVIYYHNEKQKDIAEIVLKEVAPYYENPVVTEISPLDVFYEAEDYHQDYYRNNQEQGYCSFVITPKLAKLRKLHADKLK</sequence>
<dbReference type="PANTHER" id="PTHR43774:SF1">
    <property type="entry name" value="PEPTIDE METHIONINE SULFOXIDE REDUCTASE MSRA 2"/>
    <property type="match status" value="1"/>
</dbReference>
<dbReference type="Proteomes" id="UP000307602">
    <property type="component" value="Unassembled WGS sequence"/>
</dbReference>
<comment type="catalytic activity">
    <reaction evidence="3 4">
        <text>[thioredoxin]-disulfide + L-methionine + H2O = L-methionine (S)-S-oxide + [thioredoxin]-dithiol</text>
        <dbReference type="Rhea" id="RHEA:19993"/>
        <dbReference type="Rhea" id="RHEA-COMP:10698"/>
        <dbReference type="Rhea" id="RHEA-COMP:10700"/>
        <dbReference type="ChEBI" id="CHEBI:15377"/>
        <dbReference type="ChEBI" id="CHEBI:29950"/>
        <dbReference type="ChEBI" id="CHEBI:50058"/>
        <dbReference type="ChEBI" id="CHEBI:57844"/>
        <dbReference type="ChEBI" id="CHEBI:58772"/>
        <dbReference type="EC" id="1.8.4.11"/>
    </reaction>
</comment>
<dbReference type="RefSeq" id="WP_135875414.1">
    <property type="nucleotide sequence ID" value="NZ_SRSO01000003.1"/>
</dbReference>
<dbReference type="SUPFAM" id="SSF55068">
    <property type="entry name" value="Peptide methionine sulfoxide reductase"/>
    <property type="match status" value="1"/>
</dbReference>
<dbReference type="InterPro" id="IPR002569">
    <property type="entry name" value="Met_Sox_Rdtase_MsrA_dom"/>
</dbReference>
<evidence type="ECO:0000259" key="5">
    <source>
        <dbReference type="Pfam" id="PF01625"/>
    </source>
</evidence>
<comment type="caution">
    <text evidence="6">The sequence shown here is derived from an EMBL/GenBank/DDBJ whole genome shotgun (WGS) entry which is preliminary data.</text>
</comment>
<proteinExistence type="inferred from homology"/>
<dbReference type="GO" id="GO:0033744">
    <property type="term" value="F:L-methionine:thioredoxin-disulfide S-oxidoreductase activity"/>
    <property type="evidence" value="ECO:0007669"/>
    <property type="project" value="RHEA"/>
</dbReference>
<feature type="active site" evidence="4">
    <location>
        <position position="15"/>
    </location>
</feature>
<keyword evidence="7" id="KW-1185">Reference proteome</keyword>
<comment type="catalytic activity">
    <reaction evidence="2 4">
        <text>L-methionyl-[protein] + [thioredoxin]-disulfide + H2O = L-methionyl-(S)-S-oxide-[protein] + [thioredoxin]-dithiol</text>
        <dbReference type="Rhea" id="RHEA:14217"/>
        <dbReference type="Rhea" id="RHEA-COMP:10698"/>
        <dbReference type="Rhea" id="RHEA-COMP:10700"/>
        <dbReference type="Rhea" id="RHEA-COMP:12313"/>
        <dbReference type="Rhea" id="RHEA-COMP:12315"/>
        <dbReference type="ChEBI" id="CHEBI:15377"/>
        <dbReference type="ChEBI" id="CHEBI:16044"/>
        <dbReference type="ChEBI" id="CHEBI:29950"/>
        <dbReference type="ChEBI" id="CHEBI:44120"/>
        <dbReference type="ChEBI" id="CHEBI:50058"/>
        <dbReference type="EC" id="1.8.4.11"/>
    </reaction>
</comment>